<dbReference type="Pfam" id="PF01381">
    <property type="entry name" value="HTH_3"/>
    <property type="match status" value="1"/>
</dbReference>
<sequence length="107" mass="11931">MELKSAFATVLRRVRTLRHLTQEDFSISSSRTNISLLERAKTIPTLEKLEDLCSVLSVHPITMLALCYSVKEGVSVETLIRQLLAETQELEAAVDASAFIDTRNAPQ</sequence>
<reference evidence="4 5" key="1">
    <citation type="submission" date="2018-08" db="EMBL/GenBank/DDBJ databases">
        <title>Recombination of ecologically and evolutionarily significant loci maintains genetic cohesion in the Pseudomonas syringae species complex.</title>
        <authorList>
            <person name="Dillon M."/>
            <person name="Thakur S."/>
            <person name="Almeida R.N.D."/>
            <person name="Weir B.S."/>
            <person name="Guttman D.S."/>
        </authorList>
    </citation>
    <scope>NUCLEOTIDE SEQUENCE [LARGE SCALE GENOMIC DNA]</scope>
    <source>
        <strain evidence="2 4">ICMP 15201</strain>
        <strain evidence="3 5">ICMP 15203</strain>
    </source>
</reference>
<dbReference type="SMART" id="SM00530">
    <property type="entry name" value="HTH_XRE"/>
    <property type="match status" value="1"/>
</dbReference>
<dbReference type="Proteomes" id="UP000269335">
    <property type="component" value="Unassembled WGS sequence"/>
</dbReference>
<evidence type="ECO:0000313" key="4">
    <source>
        <dbReference type="Proteomes" id="UP000269335"/>
    </source>
</evidence>
<dbReference type="InterPro" id="IPR001387">
    <property type="entry name" value="Cro/C1-type_HTH"/>
</dbReference>
<dbReference type="EMBL" id="RBPH01000035">
    <property type="protein sequence ID" value="RMN84824.1"/>
    <property type="molecule type" value="Genomic_DNA"/>
</dbReference>
<dbReference type="PROSITE" id="PS50943">
    <property type="entry name" value="HTH_CROC1"/>
    <property type="match status" value="1"/>
</dbReference>
<evidence type="ECO:0000313" key="2">
    <source>
        <dbReference type="EMBL" id="RMN84824.1"/>
    </source>
</evidence>
<proteinExistence type="predicted"/>
<evidence type="ECO:0000259" key="1">
    <source>
        <dbReference type="PROSITE" id="PS50943"/>
    </source>
</evidence>
<dbReference type="InterPro" id="IPR010982">
    <property type="entry name" value="Lambda_DNA-bd_dom_sf"/>
</dbReference>
<dbReference type="GO" id="GO:0003677">
    <property type="term" value="F:DNA binding"/>
    <property type="evidence" value="ECO:0007669"/>
    <property type="project" value="InterPro"/>
</dbReference>
<evidence type="ECO:0000313" key="5">
    <source>
        <dbReference type="Proteomes" id="UP000270524"/>
    </source>
</evidence>
<dbReference type="CDD" id="cd00093">
    <property type="entry name" value="HTH_XRE"/>
    <property type="match status" value="1"/>
</dbReference>
<dbReference type="Gene3D" id="1.10.260.40">
    <property type="entry name" value="lambda repressor-like DNA-binding domains"/>
    <property type="match status" value="1"/>
</dbReference>
<gene>
    <name evidence="3" type="ORF">ALQ51_101858</name>
    <name evidence="2" type="ORF">ALQ53_103060</name>
</gene>
<evidence type="ECO:0000313" key="3">
    <source>
        <dbReference type="EMBL" id="RMN95626.1"/>
    </source>
</evidence>
<dbReference type="SUPFAM" id="SSF47413">
    <property type="entry name" value="lambda repressor-like DNA-binding domains"/>
    <property type="match status" value="1"/>
</dbReference>
<name>A0A3M3QKZ8_PSECA</name>
<accession>A0A3M3QKZ8</accession>
<feature type="domain" description="HTH cro/C1-type" evidence="1">
    <location>
        <begin position="11"/>
        <end position="64"/>
    </location>
</feature>
<dbReference type="Proteomes" id="UP000270524">
    <property type="component" value="Unassembled WGS sequence"/>
</dbReference>
<dbReference type="RefSeq" id="WP_057414506.1">
    <property type="nucleotide sequence ID" value="NZ_RBPH01000035.1"/>
</dbReference>
<comment type="caution">
    <text evidence="3">The sequence shown here is derived from an EMBL/GenBank/DDBJ whole genome shotgun (WGS) entry which is preliminary data.</text>
</comment>
<protein>
    <recommendedName>
        <fullName evidence="1">HTH cro/C1-type domain-containing protein</fullName>
    </recommendedName>
</protein>
<organism evidence="3 5">
    <name type="scientific">Pseudomonas cannabina</name>
    <dbReference type="NCBI Taxonomy" id="86840"/>
    <lineage>
        <taxon>Bacteria</taxon>
        <taxon>Pseudomonadati</taxon>
        <taxon>Pseudomonadota</taxon>
        <taxon>Gammaproteobacteria</taxon>
        <taxon>Pseudomonadales</taxon>
        <taxon>Pseudomonadaceae</taxon>
        <taxon>Pseudomonas</taxon>
    </lineage>
</organism>
<dbReference type="AlphaFoldDB" id="A0A3M3QKZ8"/>
<dbReference type="EMBL" id="RBPJ01000151">
    <property type="protein sequence ID" value="RMN95626.1"/>
    <property type="molecule type" value="Genomic_DNA"/>
</dbReference>